<dbReference type="InterPro" id="IPR036375">
    <property type="entry name" value="Hemopexin-like_dom_sf"/>
</dbReference>
<dbReference type="EMBL" id="JAPWDV010000002">
    <property type="protein sequence ID" value="KAJ6219307.1"/>
    <property type="molecule type" value="Genomic_DNA"/>
</dbReference>
<proteinExistence type="predicted"/>
<reference evidence="2" key="1">
    <citation type="submission" date="2022-12" db="EMBL/GenBank/DDBJ databases">
        <title>Genome assemblies of Blomia tropicalis.</title>
        <authorList>
            <person name="Cui Y."/>
        </authorList>
    </citation>
    <scope>NUCLEOTIDE SEQUENCE</scope>
    <source>
        <tissue evidence="2">Adult mites</tissue>
    </source>
</reference>
<evidence type="ECO:0000313" key="3">
    <source>
        <dbReference type="Proteomes" id="UP001142055"/>
    </source>
</evidence>
<evidence type="ECO:0000313" key="2">
    <source>
        <dbReference type="EMBL" id="KAJ6219307.1"/>
    </source>
</evidence>
<feature type="transmembrane region" description="Helical" evidence="1">
    <location>
        <begin position="12"/>
        <end position="31"/>
    </location>
</feature>
<dbReference type="Proteomes" id="UP001142055">
    <property type="component" value="Chromosome 2"/>
</dbReference>
<dbReference type="Gene3D" id="2.110.10.10">
    <property type="entry name" value="Hemopexin-like domain"/>
    <property type="match status" value="1"/>
</dbReference>
<evidence type="ECO:0000256" key="1">
    <source>
        <dbReference type="SAM" id="Phobius"/>
    </source>
</evidence>
<keyword evidence="1" id="KW-0812">Transmembrane</keyword>
<organism evidence="2 3">
    <name type="scientific">Blomia tropicalis</name>
    <name type="common">Mite</name>
    <dbReference type="NCBI Taxonomy" id="40697"/>
    <lineage>
        <taxon>Eukaryota</taxon>
        <taxon>Metazoa</taxon>
        <taxon>Ecdysozoa</taxon>
        <taxon>Arthropoda</taxon>
        <taxon>Chelicerata</taxon>
        <taxon>Arachnida</taxon>
        <taxon>Acari</taxon>
        <taxon>Acariformes</taxon>
        <taxon>Sarcoptiformes</taxon>
        <taxon>Astigmata</taxon>
        <taxon>Glycyphagoidea</taxon>
        <taxon>Echimyopodidae</taxon>
        <taxon>Blomia</taxon>
    </lineage>
</organism>
<dbReference type="AlphaFoldDB" id="A0A9Q0M5J1"/>
<keyword evidence="1" id="KW-0472">Membrane</keyword>
<sequence length="432" mass="50562">MAHSIIDNVNRILIWIVLFSTFLVDIGYGRITGKRWHGHPYDRSQRTTTITDFRYNTAHIDGITRLFNNSLLVISNGHYWTLDRGELPRIDNVRGPISQLYDGFKNIDSIWTDPYNDLSEQVYLVSNTAKHGLRVVCQEFGEQFTSESTFCHLPVDNRWLAALKDLSLDKPIDAVTWRNRTKDKDGGFWVFFQGTKMITIDPYEMDLRFTYDLRKWMSINETITGAFYDYHNHIYHLFFANNRYRTWTVNVTRQNSLPMSWDRAFLHGALSQPMLINRDFFHFSQREIRNWPQPFYEQWNESFDGIDNNRIDSNIRTSLSSSSSSSRPVTTTEHYSDIVYVSPRGEILNNRLPNGKLVESNSEFEKSNSVEHSETVSFQKQLMELNQEGVLDFAPSKTSMELNHSKDLKSNFSILIIYFLSSYLVPRFLVNI</sequence>
<comment type="caution">
    <text evidence="2">The sequence shown here is derived from an EMBL/GenBank/DDBJ whole genome shotgun (WGS) entry which is preliminary data.</text>
</comment>
<protein>
    <submittedName>
        <fullName evidence="2">Uncharacterized protein</fullName>
    </submittedName>
</protein>
<name>A0A9Q0M5J1_BLOTA</name>
<accession>A0A9Q0M5J1</accession>
<gene>
    <name evidence="2" type="ORF">RDWZM_005119</name>
</gene>
<keyword evidence="1" id="KW-1133">Transmembrane helix</keyword>
<dbReference type="SUPFAM" id="SSF50923">
    <property type="entry name" value="Hemopexin-like domain"/>
    <property type="match status" value="1"/>
</dbReference>
<keyword evidence="3" id="KW-1185">Reference proteome</keyword>